<evidence type="ECO:0000313" key="1">
    <source>
        <dbReference type="EMBL" id="KAJ7377034.1"/>
    </source>
</evidence>
<gene>
    <name evidence="1" type="ORF">OS493_030992</name>
</gene>
<dbReference type="AlphaFoldDB" id="A0A9W9ZBL2"/>
<comment type="caution">
    <text evidence="1">The sequence shown here is derived from an EMBL/GenBank/DDBJ whole genome shotgun (WGS) entry which is preliminary data.</text>
</comment>
<accession>A0A9W9ZBL2</accession>
<keyword evidence="2" id="KW-1185">Reference proteome</keyword>
<name>A0A9W9ZBL2_9CNID</name>
<dbReference type="Proteomes" id="UP001163046">
    <property type="component" value="Unassembled WGS sequence"/>
</dbReference>
<dbReference type="EMBL" id="MU826384">
    <property type="protein sequence ID" value="KAJ7377034.1"/>
    <property type="molecule type" value="Genomic_DNA"/>
</dbReference>
<dbReference type="OrthoDB" id="5986074at2759"/>
<evidence type="ECO:0000313" key="2">
    <source>
        <dbReference type="Proteomes" id="UP001163046"/>
    </source>
</evidence>
<protein>
    <submittedName>
        <fullName evidence="1">Uncharacterized protein</fullName>
    </submittedName>
</protein>
<organism evidence="1 2">
    <name type="scientific">Desmophyllum pertusum</name>
    <dbReference type="NCBI Taxonomy" id="174260"/>
    <lineage>
        <taxon>Eukaryota</taxon>
        <taxon>Metazoa</taxon>
        <taxon>Cnidaria</taxon>
        <taxon>Anthozoa</taxon>
        <taxon>Hexacorallia</taxon>
        <taxon>Scleractinia</taxon>
        <taxon>Caryophylliina</taxon>
        <taxon>Caryophylliidae</taxon>
        <taxon>Desmophyllum</taxon>
    </lineage>
</organism>
<sequence length="152" mass="16608">MTELIPRIATALHVFQPLDGTTSGRTTATPPSSKILAETLENATAFFVKEVTNPICYKTIEQPTSSTLKESIISSSGPLVTYRAFKHGKRSSRSITEAEHCQAAESLQEDGFGRIVEFCVPRATENCKVFIKSKPYHSTAVISSAAFDDAFF</sequence>
<proteinExistence type="predicted"/>
<reference evidence="1" key="1">
    <citation type="submission" date="2023-01" db="EMBL/GenBank/DDBJ databases">
        <title>Genome assembly of the deep-sea coral Lophelia pertusa.</title>
        <authorList>
            <person name="Herrera S."/>
            <person name="Cordes E."/>
        </authorList>
    </citation>
    <scope>NUCLEOTIDE SEQUENCE</scope>
    <source>
        <strain evidence="1">USNM1676648</strain>
        <tissue evidence="1">Polyp</tissue>
    </source>
</reference>